<name>A0A6J7HE11_9ZZZZ</name>
<keyword evidence="2" id="KW-0520">NAD</keyword>
<accession>A0A6J7HE11</accession>
<gene>
    <name evidence="5" type="ORF">UFOPK3564_01491</name>
</gene>
<evidence type="ECO:0000256" key="1">
    <source>
        <dbReference type="ARBA" id="ARBA00001911"/>
    </source>
</evidence>
<feature type="domain" description="NAD(P)-binding" evidence="4">
    <location>
        <begin position="4"/>
        <end position="292"/>
    </location>
</feature>
<reference evidence="5" key="1">
    <citation type="submission" date="2020-05" db="EMBL/GenBank/DDBJ databases">
        <authorList>
            <person name="Chiriac C."/>
            <person name="Salcher M."/>
            <person name="Ghai R."/>
            <person name="Kavagutti S V."/>
        </authorList>
    </citation>
    <scope>NUCLEOTIDE SEQUENCE</scope>
</reference>
<dbReference type="InterPro" id="IPR005888">
    <property type="entry name" value="dTDP_Gluc_deHydtase"/>
</dbReference>
<dbReference type="EMBL" id="CAFBMK010000075">
    <property type="protein sequence ID" value="CAB4914725.1"/>
    <property type="molecule type" value="Genomic_DNA"/>
</dbReference>
<dbReference type="NCBIfam" id="TIGR01181">
    <property type="entry name" value="dTDP_gluc_dehyt"/>
    <property type="match status" value="1"/>
</dbReference>
<protein>
    <submittedName>
        <fullName evidence="5">Unannotated protein</fullName>
    </submittedName>
</protein>
<dbReference type="InterPro" id="IPR016040">
    <property type="entry name" value="NAD(P)-bd_dom"/>
</dbReference>
<dbReference type="SUPFAM" id="SSF51735">
    <property type="entry name" value="NAD(P)-binding Rossmann-fold domains"/>
    <property type="match status" value="1"/>
</dbReference>
<evidence type="ECO:0000256" key="3">
    <source>
        <dbReference type="ARBA" id="ARBA00023239"/>
    </source>
</evidence>
<comment type="cofactor">
    <cofactor evidence="1">
        <name>NAD(+)</name>
        <dbReference type="ChEBI" id="CHEBI:57540"/>
    </cofactor>
</comment>
<evidence type="ECO:0000259" key="4">
    <source>
        <dbReference type="Pfam" id="PF16363"/>
    </source>
</evidence>
<dbReference type="Gene3D" id="3.40.50.720">
    <property type="entry name" value="NAD(P)-binding Rossmann-like Domain"/>
    <property type="match status" value="1"/>
</dbReference>
<organism evidence="5">
    <name type="scientific">freshwater metagenome</name>
    <dbReference type="NCBI Taxonomy" id="449393"/>
    <lineage>
        <taxon>unclassified sequences</taxon>
        <taxon>metagenomes</taxon>
        <taxon>ecological metagenomes</taxon>
    </lineage>
</organism>
<dbReference type="Gene3D" id="3.90.25.10">
    <property type="entry name" value="UDP-galactose 4-epimerase, domain 1"/>
    <property type="match status" value="1"/>
</dbReference>
<dbReference type="Pfam" id="PF16363">
    <property type="entry name" value="GDP_Man_Dehyd"/>
    <property type="match status" value="1"/>
</dbReference>
<evidence type="ECO:0000313" key="5">
    <source>
        <dbReference type="EMBL" id="CAB4914725.1"/>
    </source>
</evidence>
<dbReference type="AlphaFoldDB" id="A0A6J7HE11"/>
<keyword evidence="3" id="KW-0456">Lyase</keyword>
<dbReference type="GO" id="GO:0008460">
    <property type="term" value="F:dTDP-glucose 4,6-dehydratase activity"/>
    <property type="evidence" value="ECO:0007669"/>
    <property type="project" value="InterPro"/>
</dbReference>
<sequence>MKLLVCGGAGFIGSAFVHQRVAAGDEVRVLDALTYAGRRENVEGLDVELLVGRIEDPSAAERAMQGVDAVVNFAAETHVDRSILDAQAFVLTNALGTHTLVEEARRREVRYVQVSTDEVYGSITEGAFTEQHPLEPSSPYSASKAGADLTVLAAHHTYGQDVVIARGSNCYGPRQFPEKLIPVMTLNAIHGGPLPVYGKGDQVRTWLHVDDFASGIHAALTHGEAGQAYNVGGAKEKINLDVVGRIIELTGASTDQIRHVEDRLGHDFRYALDSSKLEALAGWKPRMDFDEGGLESTVHWYRDHPHWWKPLVDTDDYQAYYRRVYGQDHTFLEG</sequence>
<dbReference type="PANTHER" id="PTHR43000">
    <property type="entry name" value="DTDP-D-GLUCOSE 4,6-DEHYDRATASE-RELATED"/>
    <property type="match status" value="1"/>
</dbReference>
<proteinExistence type="predicted"/>
<dbReference type="InterPro" id="IPR036291">
    <property type="entry name" value="NAD(P)-bd_dom_sf"/>
</dbReference>
<dbReference type="GO" id="GO:0009225">
    <property type="term" value="P:nucleotide-sugar metabolic process"/>
    <property type="evidence" value="ECO:0007669"/>
    <property type="project" value="InterPro"/>
</dbReference>
<dbReference type="CDD" id="cd05246">
    <property type="entry name" value="dTDP_GD_SDR_e"/>
    <property type="match status" value="1"/>
</dbReference>
<evidence type="ECO:0000256" key="2">
    <source>
        <dbReference type="ARBA" id="ARBA00023027"/>
    </source>
</evidence>